<dbReference type="VEuPathDB" id="FungiDB:CC1G_13556"/>
<dbReference type="Proteomes" id="UP000001861">
    <property type="component" value="Unassembled WGS sequence"/>
</dbReference>
<comment type="caution">
    <text evidence="1">The sequence shown here is derived from an EMBL/GenBank/DDBJ whole genome shotgun (WGS) entry which is preliminary data.</text>
</comment>
<sequence>MEDPVPSFAKTADAQAKSPLYATIPPEIRLEIFELAVTSYPDLSSPYPFFFPLLPCWIYCASKDGFGLAQDMPESLL</sequence>
<organism evidence="1 2">
    <name type="scientific">Coprinopsis cinerea (strain Okayama-7 / 130 / ATCC MYA-4618 / FGSC 9003)</name>
    <name type="common">Inky cap fungus</name>
    <name type="synonym">Hormographiella aspergillata</name>
    <dbReference type="NCBI Taxonomy" id="240176"/>
    <lineage>
        <taxon>Eukaryota</taxon>
        <taxon>Fungi</taxon>
        <taxon>Dikarya</taxon>
        <taxon>Basidiomycota</taxon>
        <taxon>Agaricomycotina</taxon>
        <taxon>Agaricomycetes</taxon>
        <taxon>Agaricomycetidae</taxon>
        <taxon>Agaricales</taxon>
        <taxon>Agaricineae</taxon>
        <taxon>Psathyrellaceae</taxon>
        <taxon>Coprinopsis</taxon>
    </lineage>
</organism>
<name>D6RK25_COPC7</name>
<dbReference type="HOGENOM" id="CLU_2637969_0_0_1"/>
<reference evidence="1 2" key="1">
    <citation type="journal article" date="2010" name="Proc. Natl. Acad. Sci. U.S.A.">
        <title>Insights into evolution of multicellular fungi from the assembled chromosomes of the mushroom Coprinopsis cinerea (Coprinus cinereus).</title>
        <authorList>
            <person name="Stajich J.E."/>
            <person name="Wilke S.K."/>
            <person name="Ahren D."/>
            <person name="Au C.H."/>
            <person name="Birren B.W."/>
            <person name="Borodovsky M."/>
            <person name="Burns C."/>
            <person name="Canback B."/>
            <person name="Casselton L.A."/>
            <person name="Cheng C.K."/>
            <person name="Deng J."/>
            <person name="Dietrich F.S."/>
            <person name="Fargo D.C."/>
            <person name="Farman M.L."/>
            <person name="Gathman A.C."/>
            <person name="Goldberg J."/>
            <person name="Guigo R."/>
            <person name="Hoegger P.J."/>
            <person name="Hooker J.B."/>
            <person name="Huggins A."/>
            <person name="James T.Y."/>
            <person name="Kamada T."/>
            <person name="Kilaru S."/>
            <person name="Kodira C."/>
            <person name="Kues U."/>
            <person name="Kupfer D."/>
            <person name="Kwan H.S."/>
            <person name="Lomsadze A."/>
            <person name="Li W."/>
            <person name="Lilly W.W."/>
            <person name="Ma L.J."/>
            <person name="Mackey A.J."/>
            <person name="Manning G."/>
            <person name="Martin F."/>
            <person name="Muraguchi H."/>
            <person name="Natvig D.O."/>
            <person name="Palmerini H."/>
            <person name="Ramesh M.A."/>
            <person name="Rehmeyer C.J."/>
            <person name="Roe B.A."/>
            <person name="Shenoy N."/>
            <person name="Stanke M."/>
            <person name="Ter-Hovhannisyan V."/>
            <person name="Tunlid A."/>
            <person name="Velagapudi R."/>
            <person name="Vision T.J."/>
            <person name="Zeng Q."/>
            <person name="Zolan M.E."/>
            <person name="Pukkila P.J."/>
        </authorList>
    </citation>
    <scope>NUCLEOTIDE SEQUENCE [LARGE SCALE GENOMIC DNA]</scope>
    <source>
        <strain evidence="2">Okayama-7 / 130 / ATCC MYA-4618 / FGSC 9003</strain>
    </source>
</reference>
<evidence type="ECO:0000313" key="1">
    <source>
        <dbReference type="EMBL" id="EFI28534.1"/>
    </source>
</evidence>
<accession>D6RK25</accession>
<dbReference type="AlphaFoldDB" id="D6RK25"/>
<dbReference type="RefSeq" id="XP_002912028.1">
    <property type="nucleotide sequence ID" value="XM_002911982.1"/>
</dbReference>
<dbReference type="InParanoid" id="D6RK25"/>
<protein>
    <submittedName>
        <fullName evidence="1">Uncharacterized protein</fullName>
    </submittedName>
</protein>
<proteinExistence type="predicted"/>
<keyword evidence="2" id="KW-1185">Reference proteome</keyword>
<gene>
    <name evidence="1" type="ORF">CC1G_13556</name>
</gene>
<dbReference type="EMBL" id="AACS02000001">
    <property type="protein sequence ID" value="EFI28534.1"/>
    <property type="molecule type" value="Genomic_DNA"/>
</dbReference>
<dbReference type="GeneID" id="6015058"/>
<dbReference type="KEGG" id="cci:CC1G_13556"/>
<evidence type="ECO:0000313" key="2">
    <source>
        <dbReference type="Proteomes" id="UP000001861"/>
    </source>
</evidence>
<dbReference type="OrthoDB" id="288942at2759"/>